<evidence type="ECO:0000313" key="2">
    <source>
        <dbReference type="EMBL" id="MDT7042852.1"/>
    </source>
</evidence>
<keyword evidence="3" id="KW-1185">Reference proteome</keyword>
<evidence type="ECO:0000256" key="1">
    <source>
        <dbReference type="SAM" id="MobiDB-lite"/>
    </source>
</evidence>
<dbReference type="RefSeq" id="WP_313833312.1">
    <property type="nucleotide sequence ID" value="NZ_JAQOUE010000001.1"/>
</dbReference>
<protein>
    <recommendedName>
        <fullName evidence="4">Lipoprotein</fullName>
    </recommendedName>
</protein>
<dbReference type="Proteomes" id="UP001250932">
    <property type="component" value="Unassembled WGS sequence"/>
</dbReference>
<reference evidence="2 3" key="1">
    <citation type="journal article" date="2023" name="ISME J.">
        <title>Cultivation and genomic characterization of novel and ubiquitous marine nitrite-oxidizing bacteria from the Nitrospirales.</title>
        <authorList>
            <person name="Mueller A.J."/>
            <person name="Daebeler A."/>
            <person name="Herbold C.W."/>
            <person name="Kirkegaard R.H."/>
            <person name="Daims H."/>
        </authorList>
    </citation>
    <scope>NUCLEOTIDE SEQUENCE [LARGE SCALE GENOMIC DNA]</scope>
    <source>
        <strain evidence="2 3">EB</strain>
    </source>
</reference>
<organism evidence="2 3">
    <name type="scientific">Candidatus Nitronereus thalassa</name>
    <dbReference type="NCBI Taxonomy" id="3020898"/>
    <lineage>
        <taxon>Bacteria</taxon>
        <taxon>Pseudomonadati</taxon>
        <taxon>Nitrospirota</taxon>
        <taxon>Nitrospiria</taxon>
        <taxon>Nitrospirales</taxon>
        <taxon>Nitrospiraceae</taxon>
        <taxon>Candidatus Nitronereus</taxon>
    </lineage>
</organism>
<dbReference type="PROSITE" id="PS51257">
    <property type="entry name" value="PROKAR_LIPOPROTEIN"/>
    <property type="match status" value="1"/>
</dbReference>
<evidence type="ECO:0000313" key="3">
    <source>
        <dbReference type="Proteomes" id="UP001250932"/>
    </source>
</evidence>
<gene>
    <name evidence="2" type="ORF">PPG34_10850</name>
</gene>
<accession>A0ABU3K8W3</accession>
<feature type="region of interest" description="Disordered" evidence="1">
    <location>
        <begin position="47"/>
        <end position="88"/>
    </location>
</feature>
<comment type="caution">
    <text evidence="2">The sequence shown here is derived from an EMBL/GenBank/DDBJ whole genome shotgun (WGS) entry which is preliminary data.</text>
</comment>
<dbReference type="EMBL" id="JAQOUE010000001">
    <property type="protein sequence ID" value="MDT7042852.1"/>
    <property type="molecule type" value="Genomic_DNA"/>
</dbReference>
<feature type="compositionally biased region" description="Low complexity" evidence="1">
    <location>
        <begin position="75"/>
        <end position="88"/>
    </location>
</feature>
<evidence type="ECO:0008006" key="4">
    <source>
        <dbReference type="Google" id="ProtNLM"/>
    </source>
</evidence>
<name>A0ABU3K8W3_9BACT</name>
<proteinExistence type="predicted"/>
<sequence length="88" mass="9991">MRESSHKDLKSKGWFLVTACSVLLLASSCAQVRDFYKEKFPNNVTLQDGSHTEAEMNGKAASKEIEQMDKRDSRTTTTSSPFSLKWSW</sequence>
<feature type="compositionally biased region" description="Basic and acidic residues" evidence="1">
    <location>
        <begin position="50"/>
        <end position="74"/>
    </location>
</feature>